<protein>
    <submittedName>
        <fullName evidence="6">Deoxyribodipyrimidine photolyase</fullName>
    </submittedName>
</protein>
<feature type="domain" description="Cryptochrome/DNA photolyase FAD-binding" evidence="5">
    <location>
        <begin position="80"/>
        <end position="205"/>
    </location>
</feature>
<dbReference type="GO" id="GO:0003677">
    <property type="term" value="F:DNA binding"/>
    <property type="evidence" value="ECO:0007669"/>
    <property type="project" value="TreeGrafter"/>
</dbReference>
<evidence type="ECO:0000256" key="4">
    <source>
        <dbReference type="SAM" id="MobiDB-lite"/>
    </source>
</evidence>
<dbReference type="Gene3D" id="1.25.40.80">
    <property type="match status" value="1"/>
</dbReference>
<dbReference type="InterPro" id="IPR036134">
    <property type="entry name" value="Crypto/Photolyase_FAD-like_sf"/>
</dbReference>
<accession>A0A7C9TKF1</accession>
<dbReference type="EMBL" id="JAAGOH010000021">
    <property type="protein sequence ID" value="NDY92700.1"/>
    <property type="molecule type" value="Genomic_DNA"/>
</dbReference>
<dbReference type="InterPro" id="IPR005101">
    <property type="entry name" value="Cryptochr/Photolyase_FAD-bd"/>
</dbReference>
<feature type="binding site" evidence="3">
    <location>
        <begin position="81"/>
        <end position="88"/>
    </location>
    <ligand>
        <name>FAD</name>
        <dbReference type="ChEBI" id="CHEBI:57692"/>
    </ligand>
</feature>
<evidence type="ECO:0000256" key="1">
    <source>
        <dbReference type="ARBA" id="ARBA00022630"/>
    </source>
</evidence>
<dbReference type="GO" id="GO:0043153">
    <property type="term" value="P:entrainment of circadian clock by photoperiod"/>
    <property type="evidence" value="ECO:0007669"/>
    <property type="project" value="TreeGrafter"/>
</dbReference>
<dbReference type="GO" id="GO:0032922">
    <property type="term" value="P:circadian regulation of gene expression"/>
    <property type="evidence" value="ECO:0007669"/>
    <property type="project" value="TreeGrafter"/>
</dbReference>
<evidence type="ECO:0000256" key="3">
    <source>
        <dbReference type="PIRSR" id="PIRSR602081-1"/>
    </source>
</evidence>
<dbReference type="Pfam" id="PF03441">
    <property type="entry name" value="FAD_binding_7"/>
    <property type="match status" value="1"/>
</dbReference>
<name>A0A7C9TKF1_9BURK</name>
<organism evidence="6 7">
    <name type="scientific">Ideonella livida</name>
    <dbReference type="NCBI Taxonomy" id="2707176"/>
    <lineage>
        <taxon>Bacteria</taxon>
        <taxon>Pseudomonadati</taxon>
        <taxon>Pseudomonadota</taxon>
        <taxon>Betaproteobacteria</taxon>
        <taxon>Burkholderiales</taxon>
        <taxon>Sphaerotilaceae</taxon>
        <taxon>Ideonella</taxon>
    </lineage>
</organism>
<evidence type="ECO:0000313" key="7">
    <source>
        <dbReference type="Proteomes" id="UP000484255"/>
    </source>
</evidence>
<dbReference type="GO" id="GO:0005737">
    <property type="term" value="C:cytoplasm"/>
    <property type="evidence" value="ECO:0007669"/>
    <property type="project" value="TreeGrafter"/>
</dbReference>
<feature type="region of interest" description="Disordered" evidence="4">
    <location>
        <begin position="239"/>
        <end position="261"/>
    </location>
</feature>
<feature type="binding site" evidence="3">
    <location>
        <position position="34"/>
    </location>
    <ligand>
        <name>FAD</name>
        <dbReference type="ChEBI" id="CHEBI:57692"/>
    </ligand>
</feature>
<feature type="compositionally biased region" description="Low complexity" evidence="4">
    <location>
        <begin position="239"/>
        <end position="257"/>
    </location>
</feature>
<comment type="cofactor">
    <cofactor evidence="3">
        <name>FAD</name>
        <dbReference type="ChEBI" id="CHEBI:57692"/>
    </cofactor>
    <text evidence="3">Binds 1 FAD per subunit.</text>
</comment>
<dbReference type="AlphaFoldDB" id="A0A7C9TKF1"/>
<dbReference type="SUPFAM" id="SSF48173">
    <property type="entry name" value="Cryptochrome/photolyase FAD-binding domain"/>
    <property type="match status" value="1"/>
</dbReference>
<dbReference type="GO" id="GO:0003904">
    <property type="term" value="F:deoxyribodipyrimidine photo-lyase activity"/>
    <property type="evidence" value="ECO:0007669"/>
    <property type="project" value="TreeGrafter"/>
</dbReference>
<evidence type="ECO:0000256" key="2">
    <source>
        <dbReference type="ARBA" id="ARBA00022827"/>
    </source>
</evidence>
<dbReference type="Proteomes" id="UP000484255">
    <property type="component" value="Unassembled WGS sequence"/>
</dbReference>
<dbReference type="GO" id="GO:0071949">
    <property type="term" value="F:FAD binding"/>
    <property type="evidence" value="ECO:0007669"/>
    <property type="project" value="TreeGrafter"/>
</dbReference>
<dbReference type="PANTHER" id="PTHR11455">
    <property type="entry name" value="CRYPTOCHROME"/>
    <property type="match status" value="1"/>
</dbReference>
<sequence>MSATPQTSGATDQAFAPTLAAARLRLQAVRPGDYARSRNHLDGAVTRLSPYLTHGLLQPAQVLAHLQAAHNLPPRHKLVAELGWRAWFRHVWQHEGAGILRSLHAGPRPEAAYARQLPADLLQARTGLAVVDQAVRALHGQGWLHNHARLWLASYVVHGRGVHWRVGADWMFRHLLDGDLASNHLSWQWVAGTGSAKPYLFNAENVRRFAPPAWWVDGSVLDTDYDTLAAWARGETAPVSAPVSAPTAAPTATLDADPPGEPPCWPAPPPGAPLRLTPADPQAVAGREVWLVHAWALGEPPPGCPVGALVLPVGVADWHARWPWSARRWDFVLRRMGQLAPQGWWDTAAALSQALGAAGRVHGWADPHLGDLNARWGLRPPPAAFADPGRRCRSFSDWWSRVSAD</sequence>
<keyword evidence="6" id="KW-0456">Lyase</keyword>
<gene>
    <name evidence="6" type="ORF">G3A44_16030</name>
</gene>
<proteinExistence type="predicted"/>
<evidence type="ECO:0000259" key="5">
    <source>
        <dbReference type="Pfam" id="PF03441"/>
    </source>
</evidence>
<keyword evidence="7" id="KW-1185">Reference proteome</keyword>
<dbReference type="RefSeq" id="WP_163458755.1">
    <property type="nucleotide sequence ID" value="NZ_JAAGOH010000021.1"/>
</dbReference>
<evidence type="ECO:0000313" key="6">
    <source>
        <dbReference type="EMBL" id="NDY92700.1"/>
    </source>
</evidence>
<comment type="caution">
    <text evidence="6">The sequence shown here is derived from an EMBL/GenBank/DDBJ whole genome shotgun (WGS) entry which is preliminary data.</text>
</comment>
<keyword evidence="1 3" id="KW-0285">Flavoprotein</keyword>
<dbReference type="Gene3D" id="1.10.579.10">
    <property type="entry name" value="DNA Cyclobutane Dipyrimidine Photolyase, subunit A, domain 3"/>
    <property type="match status" value="1"/>
</dbReference>
<dbReference type="PANTHER" id="PTHR11455:SF18">
    <property type="entry name" value="SI:CH1073-390K14.1"/>
    <property type="match status" value="1"/>
</dbReference>
<dbReference type="InterPro" id="IPR002081">
    <property type="entry name" value="Cryptochrome/DNA_photolyase_1"/>
</dbReference>
<reference evidence="6 7" key="1">
    <citation type="submission" date="2020-02" db="EMBL/GenBank/DDBJ databases">
        <title>Ideonella bacterium strain TBM-1.</title>
        <authorList>
            <person name="Chen W.-M."/>
        </authorList>
    </citation>
    <scope>NUCLEOTIDE SEQUENCE [LARGE SCALE GENOMIC DNA]</scope>
    <source>
        <strain evidence="6 7">TBM-1</strain>
    </source>
</reference>
<keyword evidence="2 3" id="KW-0274">FAD</keyword>
<feature type="binding site" evidence="3">
    <location>
        <begin position="177"/>
        <end position="179"/>
    </location>
    <ligand>
        <name>FAD</name>
        <dbReference type="ChEBI" id="CHEBI:57692"/>
    </ligand>
</feature>